<dbReference type="PANTHER" id="PTHR44757:SF2">
    <property type="entry name" value="BIOFILM ARCHITECTURE MAINTENANCE PROTEIN MBAA"/>
    <property type="match status" value="1"/>
</dbReference>
<evidence type="ECO:0000256" key="1">
    <source>
        <dbReference type="SAM" id="MobiDB-lite"/>
    </source>
</evidence>
<evidence type="ECO:0000259" key="4">
    <source>
        <dbReference type="PROSITE" id="PS50883"/>
    </source>
</evidence>
<dbReference type="PROSITE" id="PS50112">
    <property type="entry name" value="PAS"/>
    <property type="match status" value="1"/>
</dbReference>
<dbReference type="EMBL" id="BMWV01000007">
    <property type="protein sequence ID" value="GGY47724.1"/>
    <property type="molecule type" value="Genomic_DNA"/>
</dbReference>
<accession>A0AA87XUA8</accession>
<name>A0AA87XUA8_9BURK</name>
<dbReference type="InterPro" id="IPR000160">
    <property type="entry name" value="GGDEF_dom"/>
</dbReference>
<dbReference type="SMART" id="SM00052">
    <property type="entry name" value="EAL"/>
    <property type="match status" value="1"/>
</dbReference>
<dbReference type="SUPFAM" id="SSF141868">
    <property type="entry name" value="EAL domain-like"/>
    <property type="match status" value="1"/>
</dbReference>
<evidence type="ECO:0000259" key="3">
    <source>
        <dbReference type="PROSITE" id="PS50113"/>
    </source>
</evidence>
<dbReference type="PROSITE" id="PS50113">
    <property type="entry name" value="PAC"/>
    <property type="match status" value="1"/>
</dbReference>
<dbReference type="Proteomes" id="UP000628442">
    <property type="component" value="Unassembled WGS sequence"/>
</dbReference>
<dbReference type="InterPro" id="IPR043128">
    <property type="entry name" value="Rev_trsase/Diguanyl_cyclase"/>
</dbReference>
<dbReference type="InterPro" id="IPR035919">
    <property type="entry name" value="EAL_sf"/>
</dbReference>
<feature type="region of interest" description="Disordered" evidence="1">
    <location>
        <begin position="1"/>
        <end position="36"/>
    </location>
</feature>
<dbReference type="InterPro" id="IPR001610">
    <property type="entry name" value="PAC"/>
</dbReference>
<dbReference type="SMART" id="SM00091">
    <property type="entry name" value="PAS"/>
    <property type="match status" value="2"/>
</dbReference>
<organism evidence="6 7">
    <name type="scientific">Pseudoduganella albidiflava</name>
    <dbReference type="NCBI Taxonomy" id="321983"/>
    <lineage>
        <taxon>Bacteria</taxon>
        <taxon>Pseudomonadati</taxon>
        <taxon>Pseudomonadota</taxon>
        <taxon>Betaproteobacteria</taxon>
        <taxon>Burkholderiales</taxon>
        <taxon>Oxalobacteraceae</taxon>
        <taxon>Telluria group</taxon>
        <taxon>Pseudoduganella</taxon>
    </lineage>
</organism>
<dbReference type="InterPro" id="IPR029787">
    <property type="entry name" value="Nucleotide_cyclase"/>
</dbReference>
<dbReference type="CDD" id="cd01948">
    <property type="entry name" value="EAL"/>
    <property type="match status" value="1"/>
</dbReference>
<dbReference type="InterPro" id="IPR000014">
    <property type="entry name" value="PAS"/>
</dbReference>
<dbReference type="PROSITE" id="PS50887">
    <property type="entry name" value="GGDEF"/>
    <property type="match status" value="1"/>
</dbReference>
<dbReference type="AlphaFoldDB" id="A0AA87XUA8"/>
<feature type="domain" description="GGDEF" evidence="5">
    <location>
        <begin position="344"/>
        <end position="478"/>
    </location>
</feature>
<dbReference type="InterPro" id="IPR035965">
    <property type="entry name" value="PAS-like_dom_sf"/>
</dbReference>
<proteinExistence type="predicted"/>
<dbReference type="CDD" id="cd01949">
    <property type="entry name" value="GGDEF"/>
    <property type="match status" value="1"/>
</dbReference>
<dbReference type="Pfam" id="PF00563">
    <property type="entry name" value="EAL"/>
    <property type="match status" value="1"/>
</dbReference>
<dbReference type="GO" id="GO:0006355">
    <property type="term" value="P:regulation of DNA-templated transcription"/>
    <property type="evidence" value="ECO:0007669"/>
    <property type="project" value="InterPro"/>
</dbReference>
<dbReference type="NCBIfam" id="TIGR00254">
    <property type="entry name" value="GGDEF"/>
    <property type="match status" value="1"/>
</dbReference>
<dbReference type="InterPro" id="IPR000700">
    <property type="entry name" value="PAS-assoc_C"/>
</dbReference>
<evidence type="ECO:0000313" key="6">
    <source>
        <dbReference type="EMBL" id="GGY47724.1"/>
    </source>
</evidence>
<gene>
    <name evidence="6" type="ORF">GCM10007387_32260</name>
</gene>
<dbReference type="InterPro" id="IPR013767">
    <property type="entry name" value="PAS_fold"/>
</dbReference>
<dbReference type="SMART" id="SM00267">
    <property type="entry name" value="GGDEF"/>
    <property type="match status" value="1"/>
</dbReference>
<dbReference type="SMART" id="SM00086">
    <property type="entry name" value="PAC"/>
    <property type="match status" value="1"/>
</dbReference>
<dbReference type="Gene3D" id="3.30.70.270">
    <property type="match status" value="1"/>
</dbReference>
<dbReference type="PROSITE" id="PS50883">
    <property type="entry name" value="EAL"/>
    <property type="match status" value="1"/>
</dbReference>
<dbReference type="Pfam" id="PF00990">
    <property type="entry name" value="GGDEF"/>
    <property type="match status" value="1"/>
</dbReference>
<dbReference type="NCBIfam" id="TIGR00229">
    <property type="entry name" value="sensory_box"/>
    <property type="match status" value="1"/>
</dbReference>
<evidence type="ECO:0008006" key="8">
    <source>
        <dbReference type="Google" id="ProtNLM"/>
    </source>
</evidence>
<sequence>MDNLMDHPSDNPSNSPPYSPPDRPLESPLDSAVTEPVPALLPGLPAGLSQEGLLAALGGSDLAPRGAGPEHERFDDLYLLAPVGVFLLAQDATILQANLAGAALLGIDRAGAGRKSFRAYVAQRFLPDFDAFAARALASHEPVRCGVQLERDRGDRGVPVTLLGCGTAGALRLTVEPAEGRLAALEKSEERFRRIVQTAREGIWEFDAAARTSFANPRMAEMLGYPVEAMVGRPLVSFLDAEGRSLLERNVARQQEGMPGRHELKFMRSDGTPLWVHLTANPLFDADGGFLGALALAADITEHRESAELAYQQANFDALTGLPNRNMFQERLRHEMKKARRERSFLALLFIDLDQFKQINDRFGHQQGDALLVQAAARLGACMRATDTLARIGGDEFVAILPGLGHVQDAERVAEDIVSVLQRPFELAGGAQGTISGSVGIALYPSDAADAEELLRHADQAMYAAKNSGRNRYTYFTDDMQSAAQQRARLAVDLRRAAVQQEFELHYQPIVNLKTGVVERAEALLRWRHPERGLLNPADFIAGAESSGVLLDIGDRAFRQAADQVLAWQRELGRPFQVTINVTSAQLRDEAHGWLGYVESLRLPPRSLVADVSEDILNEPAGHVFERLGRLHALGMQVALDDFGTGHSALAQLTKFDIDYLKIDRSFVAGLTGDSGDLALCEAIILLAHKLGLEVVAEGVETEAQLALLTAAGCDLAQGYVFARPAPADELLALARQVRLDWSGGVADSGAGAGTAIASSAAKPPGPG</sequence>
<feature type="domain" description="PAC" evidence="3">
    <location>
        <begin position="260"/>
        <end position="312"/>
    </location>
</feature>
<dbReference type="FunFam" id="3.30.70.270:FF:000001">
    <property type="entry name" value="Diguanylate cyclase domain protein"/>
    <property type="match status" value="1"/>
</dbReference>
<dbReference type="Pfam" id="PF13188">
    <property type="entry name" value="PAS_8"/>
    <property type="match status" value="1"/>
</dbReference>
<comment type="caution">
    <text evidence="6">The sequence shown here is derived from an EMBL/GenBank/DDBJ whole genome shotgun (WGS) entry which is preliminary data.</text>
</comment>
<dbReference type="InterPro" id="IPR052155">
    <property type="entry name" value="Biofilm_reg_signaling"/>
</dbReference>
<dbReference type="SUPFAM" id="SSF55073">
    <property type="entry name" value="Nucleotide cyclase"/>
    <property type="match status" value="1"/>
</dbReference>
<dbReference type="CDD" id="cd00130">
    <property type="entry name" value="PAS"/>
    <property type="match status" value="1"/>
</dbReference>
<dbReference type="PANTHER" id="PTHR44757">
    <property type="entry name" value="DIGUANYLATE CYCLASE DGCP"/>
    <property type="match status" value="1"/>
</dbReference>
<dbReference type="SUPFAM" id="SSF55785">
    <property type="entry name" value="PYP-like sensor domain (PAS domain)"/>
    <property type="match status" value="2"/>
</dbReference>
<dbReference type="InterPro" id="IPR001633">
    <property type="entry name" value="EAL_dom"/>
</dbReference>
<feature type="domain" description="PAS" evidence="2">
    <location>
        <begin position="188"/>
        <end position="258"/>
    </location>
</feature>
<dbReference type="Pfam" id="PF00989">
    <property type="entry name" value="PAS"/>
    <property type="match status" value="1"/>
</dbReference>
<evidence type="ECO:0000259" key="5">
    <source>
        <dbReference type="PROSITE" id="PS50887"/>
    </source>
</evidence>
<dbReference type="Gene3D" id="3.20.20.450">
    <property type="entry name" value="EAL domain"/>
    <property type="match status" value="1"/>
</dbReference>
<evidence type="ECO:0000313" key="7">
    <source>
        <dbReference type="Proteomes" id="UP000628442"/>
    </source>
</evidence>
<reference evidence="6" key="2">
    <citation type="submission" date="2022-12" db="EMBL/GenBank/DDBJ databases">
        <authorList>
            <person name="Sun Q."/>
            <person name="Kim S."/>
        </authorList>
    </citation>
    <scope>NUCLEOTIDE SEQUENCE</scope>
    <source>
        <strain evidence="6">KCTC 12343</strain>
    </source>
</reference>
<dbReference type="GO" id="GO:0003824">
    <property type="term" value="F:catalytic activity"/>
    <property type="evidence" value="ECO:0007669"/>
    <property type="project" value="UniProtKB-ARBA"/>
</dbReference>
<feature type="domain" description="EAL" evidence="4">
    <location>
        <begin position="487"/>
        <end position="739"/>
    </location>
</feature>
<protein>
    <recommendedName>
        <fullName evidence="8">EAL domain-containing protein</fullName>
    </recommendedName>
</protein>
<reference evidence="6" key="1">
    <citation type="journal article" date="2014" name="Int. J. Syst. Evol. Microbiol.">
        <title>Complete genome sequence of Corynebacterium casei LMG S-19264T (=DSM 44701T), isolated from a smear-ripened cheese.</title>
        <authorList>
            <consortium name="US DOE Joint Genome Institute (JGI-PGF)"/>
            <person name="Walter F."/>
            <person name="Albersmeier A."/>
            <person name="Kalinowski J."/>
            <person name="Ruckert C."/>
        </authorList>
    </citation>
    <scope>NUCLEOTIDE SEQUENCE</scope>
    <source>
        <strain evidence="6">KCTC 12343</strain>
    </source>
</reference>
<dbReference type="Gene3D" id="3.30.450.20">
    <property type="entry name" value="PAS domain"/>
    <property type="match status" value="2"/>
</dbReference>
<evidence type="ECO:0000259" key="2">
    <source>
        <dbReference type="PROSITE" id="PS50112"/>
    </source>
</evidence>